<accession>A0A379HJV4</accession>
<feature type="region of interest" description="Disordered" evidence="1">
    <location>
        <begin position="134"/>
        <end position="178"/>
    </location>
</feature>
<sequence>MQTRVQVIQRFGVKTPTPYPSPQGGGETRGRALKMREESLQWPQRPSPPLRGRCQRKLTEGGASAPARYRLPVLSRRCIPPSAPCRGHLPLKGGEELVANLASGRGAALWPPRHSISAPSRAGETRGHALKMREESLQWPQRPSPPLRGRCQRKLTEGGSSAPARHRLPVLPRGRIPPSAPCRGHLPLKGGEELVANLASGRGAALWPPRHSISAPSRAGETRGHALKMREESLQWPQRPSPPLRGRCQRKLTEGGSSAPARHRLPVLPRGRIPPSAPCRGHLPLKGGEELVANLASGRGAALWPPRHSISAPSRAGETQGHALKMREESLQWPQRPSPPLRGRCQRKLTEGGSSAPARHRLPVLPRGRIPPSAPCRGHLPLKGGEELVANLASGRGAALWPPRHSISAPSRAGETRGHALKMREESLQWPQRPSPPLRGRCQRKLTEGGGSAPARHRLRFFRDAASPPLPPAGGISPSRGERSWWQTWRPEEGQHFGPQGTASPPPQGQGKREVMH</sequence>
<dbReference type="Proteomes" id="UP000255000">
    <property type="component" value="Unassembled WGS sequence"/>
</dbReference>
<evidence type="ECO:0000256" key="1">
    <source>
        <dbReference type="SAM" id="MobiDB-lite"/>
    </source>
</evidence>
<evidence type="ECO:0000313" key="3">
    <source>
        <dbReference type="Proteomes" id="UP000255000"/>
    </source>
</evidence>
<proteinExistence type="predicted"/>
<protein>
    <submittedName>
        <fullName evidence="2">Uncharacterized protein</fullName>
    </submittedName>
</protein>
<dbReference type="AlphaFoldDB" id="A0A379HJV4"/>
<feature type="compositionally biased region" description="Basic and acidic residues" evidence="1">
    <location>
        <begin position="28"/>
        <end position="39"/>
    </location>
</feature>
<name>A0A379HJV4_9HYPH</name>
<feature type="region of interest" description="Disordered" evidence="1">
    <location>
        <begin position="231"/>
        <end position="275"/>
    </location>
</feature>
<feature type="region of interest" description="Disordered" evidence="1">
    <location>
        <begin position="11"/>
        <end position="64"/>
    </location>
</feature>
<dbReference type="EMBL" id="UGSK01000002">
    <property type="protein sequence ID" value="SUC82710.1"/>
    <property type="molecule type" value="Genomic_DNA"/>
</dbReference>
<feature type="region of interest" description="Disordered" evidence="1">
    <location>
        <begin position="329"/>
        <end position="372"/>
    </location>
</feature>
<organism evidence="2 3">
    <name type="scientific">Pannonibacter phragmitetus</name>
    <dbReference type="NCBI Taxonomy" id="121719"/>
    <lineage>
        <taxon>Bacteria</taxon>
        <taxon>Pseudomonadati</taxon>
        <taxon>Pseudomonadota</taxon>
        <taxon>Alphaproteobacteria</taxon>
        <taxon>Hyphomicrobiales</taxon>
        <taxon>Stappiaceae</taxon>
        <taxon>Pannonibacter</taxon>
    </lineage>
</organism>
<evidence type="ECO:0000313" key="2">
    <source>
        <dbReference type="EMBL" id="SUC82710.1"/>
    </source>
</evidence>
<gene>
    <name evidence="2" type="ORF">NCTC13350_04203</name>
</gene>
<feature type="region of interest" description="Disordered" evidence="1">
    <location>
        <begin position="425"/>
        <end position="517"/>
    </location>
</feature>
<reference evidence="2 3" key="1">
    <citation type="submission" date="2018-06" db="EMBL/GenBank/DDBJ databases">
        <authorList>
            <consortium name="Pathogen Informatics"/>
            <person name="Doyle S."/>
        </authorList>
    </citation>
    <scope>NUCLEOTIDE SEQUENCE [LARGE SCALE GENOMIC DNA]</scope>
    <source>
        <strain evidence="2 3">NCTC13350</strain>
    </source>
</reference>